<protein>
    <submittedName>
        <fullName evidence="5">Phosphopantetheine binding ACP domain, ACP-like superfamily</fullName>
    </submittedName>
</protein>
<feature type="domain" description="Carrier" evidence="4">
    <location>
        <begin position="20"/>
        <end position="109"/>
    </location>
</feature>
<evidence type="ECO:0000259" key="4">
    <source>
        <dbReference type="PROSITE" id="PS50075"/>
    </source>
</evidence>
<dbReference type="InterPro" id="IPR006162">
    <property type="entry name" value="Ppantetheine_attach_site"/>
</dbReference>
<dbReference type="AlphaFoldDB" id="A0AAX4J4A2"/>
<dbReference type="KEGG" id="cdet:87951754"/>
<keyword evidence="1" id="KW-0596">Phosphopantetheine</keyword>
<feature type="compositionally biased region" description="Low complexity" evidence="3">
    <location>
        <begin position="142"/>
        <end position="157"/>
    </location>
</feature>
<sequence length="286" mass="30574">MLTMHANGGRPGTAGVREQVDSAETEDDAVAIVTAAFGARLETMLQLLVGVVHKNNGLERPIIDLGIDSLVAIEIRTWFPKQLDREVSIVKILGGETVLKISVTAANNLLTNRKELPPGADEPKASNKGVEKAANITVDSNAISADSSGNSSNNSSAVVDKSGSEFESPKETASSSDDGGDEAGNTTQDAKDIVPEPFIIREAPISVAQSRFWFVHKHSDNPAACNNAFYYRLQGRVNSARLQYALRLVAATTSASVHVTTPASKTAIRCRAFRHRPSRQSALLLL</sequence>
<dbReference type="GeneID" id="87951754"/>
<dbReference type="RefSeq" id="XP_062787461.1">
    <property type="nucleotide sequence ID" value="XM_062931410.1"/>
</dbReference>
<evidence type="ECO:0000313" key="6">
    <source>
        <dbReference type="Proteomes" id="UP001322277"/>
    </source>
</evidence>
<dbReference type="PROSITE" id="PS50075">
    <property type="entry name" value="CARRIER"/>
    <property type="match status" value="1"/>
</dbReference>
<evidence type="ECO:0000256" key="2">
    <source>
        <dbReference type="ARBA" id="ARBA00022553"/>
    </source>
</evidence>
<keyword evidence="6" id="KW-1185">Reference proteome</keyword>
<dbReference type="Proteomes" id="UP001322277">
    <property type="component" value="Chromosome 11"/>
</dbReference>
<dbReference type="Pfam" id="PF00550">
    <property type="entry name" value="PP-binding"/>
    <property type="match status" value="1"/>
</dbReference>
<accession>A0AAX4J4A2</accession>
<dbReference type="InterPro" id="IPR023213">
    <property type="entry name" value="CAT-like_dom_sf"/>
</dbReference>
<name>A0AAX4J4A2_9PEZI</name>
<evidence type="ECO:0000313" key="5">
    <source>
        <dbReference type="EMBL" id="WQF90240.1"/>
    </source>
</evidence>
<feature type="region of interest" description="Disordered" evidence="3">
    <location>
        <begin position="1"/>
        <end position="21"/>
    </location>
</feature>
<dbReference type="InterPro" id="IPR036736">
    <property type="entry name" value="ACP-like_sf"/>
</dbReference>
<dbReference type="InterPro" id="IPR009081">
    <property type="entry name" value="PP-bd_ACP"/>
</dbReference>
<evidence type="ECO:0000256" key="3">
    <source>
        <dbReference type="SAM" id="MobiDB-lite"/>
    </source>
</evidence>
<gene>
    <name evidence="5" type="ORF">CDEST_15254</name>
</gene>
<dbReference type="SUPFAM" id="SSF52777">
    <property type="entry name" value="CoA-dependent acyltransferases"/>
    <property type="match status" value="1"/>
</dbReference>
<proteinExistence type="predicted"/>
<evidence type="ECO:0000256" key="1">
    <source>
        <dbReference type="ARBA" id="ARBA00022450"/>
    </source>
</evidence>
<dbReference type="EMBL" id="CP137315">
    <property type="protein sequence ID" value="WQF90240.1"/>
    <property type="molecule type" value="Genomic_DNA"/>
</dbReference>
<reference evidence="6" key="1">
    <citation type="journal article" date="2023" name="bioRxiv">
        <title>Complete genome of the Medicago anthracnose fungus, Colletotrichum destructivum, reveals a mini-chromosome-like region within a core chromosome.</title>
        <authorList>
            <person name="Lapalu N."/>
            <person name="Simon A."/>
            <person name="Lu A."/>
            <person name="Plaumann P.-L."/>
            <person name="Amselem J."/>
            <person name="Pigne S."/>
            <person name="Auger A."/>
            <person name="Koch C."/>
            <person name="Dallery J.-F."/>
            <person name="O'Connell R.J."/>
        </authorList>
    </citation>
    <scope>NUCLEOTIDE SEQUENCE [LARGE SCALE GENOMIC DNA]</scope>
    <source>
        <strain evidence="6">CBS 520.97</strain>
    </source>
</reference>
<organism evidence="5 6">
    <name type="scientific">Colletotrichum destructivum</name>
    <dbReference type="NCBI Taxonomy" id="34406"/>
    <lineage>
        <taxon>Eukaryota</taxon>
        <taxon>Fungi</taxon>
        <taxon>Dikarya</taxon>
        <taxon>Ascomycota</taxon>
        <taxon>Pezizomycotina</taxon>
        <taxon>Sordariomycetes</taxon>
        <taxon>Hypocreomycetidae</taxon>
        <taxon>Glomerellales</taxon>
        <taxon>Glomerellaceae</taxon>
        <taxon>Colletotrichum</taxon>
        <taxon>Colletotrichum destructivum species complex</taxon>
    </lineage>
</organism>
<dbReference type="PROSITE" id="PS00012">
    <property type="entry name" value="PHOSPHOPANTETHEINE"/>
    <property type="match status" value="1"/>
</dbReference>
<feature type="region of interest" description="Disordered" evidence="3">
    <location>
        <begin position="142"/>
        <end position="194"/>
    </location>
</feature>
<dbReference type="SUPFAM" id="SSF47336">
    <property type="entry name" value="ACP-like"/>
    <property type="match status" value="1"/>
</dbReference>
<dbReference type="Gene3D" id="3.30.559.10">
    <property type="entry name" value="Chloramphenicol acetyltransferase-like domain"/>
    <property type="match status" value="1"/>
</dbReference>
<keyword evidence="2" id="KW-0597">Phosphoprotein</keyword>